<dbReference type="InterPro" id="IPR050504">
    <property type="entry name" value="IgSF_BTN/MOG"/>
</dbReference>
<name>A0ABV0YMH5_9TELE</name>
<dbReference type="EMBL" id="JAHRIP010038200">
    <property type="protein sequence ID" value="MEQ2295049.1"/>
    <property type="molecule type" value="Genomic_DNA"/>
</dbReference>
<comment type="caution">
    <text evidence="6">The sequence shown here is derived from an EMBL/GenBank/DDBJ whole genome shotgun (WGS) entry which is preliminary data.</text>
</comment>
<keyword evidence="3" id="KW-0393">Immunoglobulin domain</keyword>
<evidence type="ECO:0000313" key="6">
    <source>
        <dbReference type="EMBL" id="MEQ2295049.1"/>
    </source>
</evidence>
<proteinExistence type="predicted"/>
<gene>
    <name evidence="6" type="ORF">AMECASPLE_010103</name>
</gene>
<dbReference type="InterPro" id="IPR013106">
    <property type="entry name" value="Ig_V-set"/>
</dbReference>
<dbReference type="SMART" id="SM00409">
    <property type="entry name" value="IG"/>
    <property type="match status" value="1"/>
</dbReference>
<evidence type="ECO:0000256" key="4">
    <source>
        <dbReference type="SAM" id="Phobius"/>
    </source>
</evidence>
<comment type="subcellular location">
    <subcellularLocation>
        <location evidence="1">Membrane</location>
    </subcellularLocation>
</comment>
<dbReference type="PROSITE" id="PS50835">
    <property type="entry name" value="IG_LIKE"/>
    <property type="match status" value="1"/>
</dbReference>
<keyword evidence="4" id="KW-0812">Transmembrane</keyword>
<organism evidence="6 7">
    <name type="scientific">Ameca splendens</name>
    <dbReference type="NCBI Taxonomy" id="208324"/>
    <lineage>
        <taxon>Eukaryota</taxon>
        <taxon>Metazoa</taxon>
        <taxon>Chordata</taxon>
        <taxon>Craniata</taxon>
        <taxon>Vertebrata</taxon>
        <taxon>Euteleostomi</taxon>
        <taxon>Actinopterygii</taxon>
        <taxon>Neopterygii</taxon>
        <taxon>Teleostei</taxon>
        <taxon>Neoteleostei</taxon>
        <taxon>Acanthomorphata</taxon>
        <taxon>Ovalentaria</taxon>
        <taxon>Atherinomorphae</taxon>
        <taxon>Cyprinodontiformes</taxon>
        <taxon>Goodeidae</taxon>
        <taxon>Ameca</taxon>
    </lineage>
</organism>
<sequence length="253" mass="28614">MVRNCKHRKVYGFQQEHTGCGCLPQWQHYLQAVVGDEASAACERLNLDSHVEEMIRLRDVLSSWLTLWGFISVLEARGQPKVVGPSKPVTAEEEKDVVLQCRLEPPLDVTRLTVEWKLQEKWVHLYRSQKDDLSFQDQKFKGRTSLFHEEMVHGNISLKLTEITKEDAGNYTCRVPKLVGQVKEGTVVLSVGHREDGPENVFSIMSTSTSTNNIITGSALTLLAVVGYVLCILLCRQRCRRVFRFGGGLEEAL</sequence>
<protein>
    <recommendedName>
        <fullName evidence="5">Ig-like domain-containing protein</fullName>
    </recommendedName>
</protein>
<evidence type="ECO:0000256" key="3">
    <source>
        <dbReference type="ARBA" id="ARBA00023319"/>
    </source>
</evidence>
<evidence type="ECO:0000313" key="7">
    <source>
        <dbReference type="Proteomes" id="UP001469553"/>
    </source>
</evidence>
<accession>A0ABV0YMH5</accession>
<keyword evidence="2 4" id="KW-0472">Membrane</keyword>
<evidence type="ECO:0000256" key="1">
    <source>
        <dbReference type="ARBA" id="ARBA00004370"/>
    </source>
</evidence>
<feature type="domain" description="Ig-like" evidence="5">
    <location>
        <begin position="80"/>
        <end position="190"/>
    </location>
</feature>
<dbReference type="PANTHER" id="PTHR24100">
    <property type="entry name" value="BUTYROPHILIN"/>
    <property type="match status" value="1"/>
</dbReference>
<dbReference type="Gene3D" id="2.60.40.10">
    <property type="entry name" value="Immunoglobulins"/>
    <property type="match status" value="1"/>
</dbReference>
<dbReference type="InterPro" id="IPR013783">
    <property type="entry name" value="Ig-like_fold"/>
</dbReference>
<keyword evidence="4" id="KW-1133">Transmembrane helix</keyword>
<dbReference type="InterPro" id="IPR036179">
    <property type="entry name" value="Ig-like_dom_sf"/>
</dbReference>
<dbReference type="InterPro" id="IPR003599">
    <property type="entry name" value="Ig_sub"/>
</dbReference>
<keyword evidence="7" id="KW-1185">Reference proteome</keyword>
<dbReference type="PANTHER" id="PTHR24100:SF151">
    <property type="entry name" value="ICOS LIGAND"/>
    <property type="match status" value="1"/>
</dbReference>
<reference evidence="6 7" key="1">
    <citation type="submission" date="2021-06" db="EMBL/GenBank/DDBJ databases">
        <authorList>
            <person name="Palmer J.M."/>
        </authorList>
    </citation>
    <scope>NUCLEOTIDE SEQUENCE [LARGE SCALE GENOMIC DNA]</scope>
    <source>
        <strain evidence="6 7">AS_MEX2019</strain>
        <tissue evidence="6">Muscle</tissue>
    </source>
</reference>
<dbReference type="Proteomes" id="UP001469553">
    <property type="component" value="Unassembled WGS sequence"/>
</dbReference>
<dbReference type="Pfam" id="PF07686">
    <property type="entry name" value="V-set"/>
    <property type="match status" value="1"/>
</dbReference>
<feature type="transmembrane region" description="Helical" evidence="4">
    <location>
        <begin position="214"/>
        <end position="235"/>
    </location>
</feature>
<evidence type="ECO:0000256" key="2">
    <source>
        <dbReference type="ARBA" id="ARBA00023136"/>
    </source>
</evidence>
<evidence type="ECO:0000259" key="5">
    <source>
        <dbReference type="PROSITE" id="PS50835"/>
    </source>
</evidence>
<dbReference type="InterPro" id="IPR007110">
    <property type="entry name" value="Ig-like_dom"/>
</dbReference>
<dbReference type="SUPFAM" id="SSF48726">
    <property type="entry name" value="Immunoglobulin"/>
    <property type="match status" value="1"/>
</dbReference>